<evidence type="ECO:0000313" key="1">
    <source>
        <dbReference type="EMBL" id="QSB16696.1"/>
    </source>
</evidence>
<dbReference type="InterPro" id="IPR021804">
    <property type="entry name" value="DUF3375"/>
</dbReference>
<name>A0A895YPN8_9ACTN</name>
<dbReference type="AlphaFoldDB" id="A0A895YPN8"/>
<dbReference type="KEGG" id="nhy:JQS43_10670"/>
<proteinExistence type="predicted"/>
<dbReference type="RefSeq" id="WP_239678924.1">
    <property type="nucleotide sequence ID" value="NZ_CP070499.1"/>
</dbReference>
<protein>
    <submittedName>
        <fullName evidence="1">DUF3375 family protein</fullName>
    </submittedName>
</protein>
<accession>A0A895YPN8</accession>
<dbReference type="EMBL" id="CP070499">
    <property type="protein sequence ID" value="QSB16696.1"/>
    <property type="molecule type" value="Genomic_DNA"/>
</dbReference>
<keyword evidence="2" id="KW-1185">Reference proteome</keyword>
<gene>
    <name evidence="1" type="ORF">JQS43_10670</name>
</gene>
<dbReference type="Proteomes" id="UP000662857">
    <property type="component" value="Chromosome"/>
</dbReference>
<organism evidence="1 2">
    <name type="scientific">Natronosporangium hydrolyticum</name>
    <dbReference type="NCBI Taxonomy" id="2811111"/>
    <lineage>
        <taxon>Bacteria</taxon>
        <taxon>Bacillati</taxon>
        <taxon>Actinomycetota</taxon>
        <taxon>Actinomycetes</taxon>
        <taxon>Micromonosporales</taxon>
        <taxon>Micromonosporaceae</taxon>
        <taxon>Natronosporangium</taxon>
    </lineage>
</organism>
<sequence length="70" mass="7816">MTLQYEEIAALRKHSPAWRLLCADNAPLVLSFLHRVFVEGNARSVTATELTPRSGWSTTRQRATARGCMA</sequence>
<evidence type="ECO:0000313" key="2">
    <source>
        <dbReference type="Proteomes" id="UP000662857"/>
    </source>
</evidence>
<reference evidence="1" key="1">
    <citation type="submission" date="2021-02" db="EMBL/GenBank/DDBJ databases">
        <title>Natrosporangium hydrolyticum gen. nov., sp. nov, a haloalkaliphilic actinobacterium from a soda solonchak soil.</title>
        <authorList>
            <person name="Sorokin D.Y."/>
            <person name="Khijniak T.V."/>
            <person name="Zakharycheva A.P."/>
            <person name="Boueva O.V."/>
            <person name="Ariskina E.V."/>
            <person name="Hahnke R.L."/>
            <person name="Bunk B."/>
            <person name="Sproer C."/>
            <person name="Schumann P."/>
            <person name="Evtushenko L.I."/>
            <person name="Kublanov I.V."/>
        </authorList>
    </citation>
    <scope>NUCLEOTIDE SEQUENCE</scope>
    <source>
        <strain evidence="1">DSM 106523</strain>
    </source>
</reference>
<dbReference type="Pfam" id="PF11855">
    <property type="entry name" value="DUF3375"/>
    <property type="match status" value="1"/>
</dbReference>